<name>A0ABS2BZ61_9PSED</name>
<keyword evidence="2" id="KW-1185">Reference proteome</keyword>
<dbReference type="EMBL" id="JACOPV010000008">
    <property type="protein sequence ID" value="MBM5458770.1"/>
    <property type="molecule type" value="Genomic_DNA"/>
</dbReference>
<evidence type="ECO:0000313" key="1">
    <source>
        <dbReference type="EMBL" id="MBM5458770.1"/>
    </source>
</evidence>
<organism evidence="1 2">
    <name type="scientific">Pseudomonas arcuscaelestis</name>
    <dbReference type="NCBI Taxonomy" id="2710591"/>
    <lineage>
        <taxon>Bacteria</taxon>
        <taxon>Pseudomonadati</taxon>
        <taxon>Pseudomonadota</taxon>
        <taxon>Gammaproteobacteria</taxon>
        <taxon>Pseudomonadales</taxon>
        <taxon>Pseudomonadaceae</taxon>
        <taxon>Pseudomonas</taxon>
    </lineage>
</organism>
<evidence type="ECO:0000313" key="2">
    <source>
        <dbReference type="Proteomes" id="UP000745663"/>
    </source>
</evidence>
<proteinExistence type="predicted"/>
<reference evidence="1 2" key="1">
    <citation type="submission" date="2020-08" db="EMBL/GenBank/DDBJ databases">
        <title>Description of novel Pseudomonas species.</title>
        <authorList>
            <person name="Duman M."/>
            <person name="Mulet M."/>
            <person name="Altun S."/>
            <person name="Saticioglu I.B."/>
            <person name="Lalucat J."/>
            <person name="Garcia-Valdes E."/>
        </authorList>
    </citation>
    <scope>NUCLEOTIDE SEQUENCE [LARGE SCALE GENOMIC DNA]</scope>
    <source>
        <strain evidence="1 2">P66</strain>
    </source>
</reference>
<gene>
    <name evidence="1" type="ORF">H8F21_14475</name>
</gene>
<sequence length="110" mass="11721">MNIAYQQAITLARSAEQSIRNRMRGWAVIEVASATTLISLAYIDEGVVDARVIWQGLDTQGAMQLVADHMNENAGAGRELVSALVNAYHLGAPKSGLLVSMALPVSGAFH</sequence>
<protein>
    <submittedName>
        <fullName evidence="1">Uncharacterized protein</fullName>
    </submittedName>
</protein>
<dbReference type="RefSeq" id="WP_203584704.1">
    <property type="nucleotide sequence ID" value="NZ_JACOPV010000008.1"/>
</dbReference>
<comment type="caution">
    <text evidence="1">The sequence shown here is derived from an EMBL/GenBank/DDBJ whole genome shotgun (WGS) entry which is preliminary data.</text>
</comment>
<accession>A0ABS2BZ61</accession>
<dbReference type="Proteomes" id="UP000745663">
    <property type="component" value="Unassembled WGS sequence"/>
</dbReference>